<dbReference type="Gene3D" id="2.60.40.10">
    <property type="entry name" value="Immunoglobulins"/>
    <property type="match status" value="2"/>
</dbReference>
<evidence type="ECO:0000259" key="6">
    <source>
        <dbReference type="PROSITE" id="PS50835"/>
    </source>
</evidence>
<dbReference type="PANTHER" id="PTHR44468">
    <property type="entry name" value="COXSACKIEVIRUS AND ADENOVIRUS RECEPTOR-RELATED"/>
    <property type="match status" value="1"/>
</dbReference>
<dbReference type="Pfam" id="PF07686">
    <property type="entry name" value="V-set"/>
    <property type="match status" value="1"/>
</dbReference>
<dbReference type="SMART" id="SM00408">
    <property type="entry name" value="IGc2"/>
    <property type="match status" value="2"/>
</dbReference>
<dbReference type="PROSITE" id="PS50835">
    <property type="entry name" value="IG_LIKE"/>
    <property type="match status" value="2"/>
</dbReference>
<sequence length="269" mass="29063">SFLKVTSLGWKTIQKAEGESVILGCSYSLSPLDTGDLDIEWSVVSPDSTKKDRMFLSYTSGIKYHHGDPAFAEGLSFAAGDPSDGDASLSIARLTPAHSATYQCKVKKSPGVDTRKTSLVVMAKPSVPKCWLEGGELVGGAVSLHCMAAEGSTPLEYKWKRESKDLMPAAATQSNSLCQFNKVCFARDFSDSVTGELKISHHSQSFAGVYLCEVNNAVGAECCRINLKANKRERIHPHTEGHSLYKNHYSVRFSISSSLVSPLCATSSS</sequence>
<comment type="subcellular location">
    <subcellularLocation>
        <location evidence="5">Basolateral cell membrane</location>
        <topology evidence="5">Single-pass type I membrane protein</topology>
    </subcellularLocation>
    <subcellularLocation>
        <location evidence="2">Cell junction</location>
        <location evidence="2">Adherens junction</location>
    </subcellularLocation>
    <subcellularLocation>
        <location evidence="1">Cell junction</location>
        <location evidence="1">Tight junction</location>
    </subcellularLocation>
</comment>
<dbReference type="SMART" id="SM00409">
    <property type="entry name" value="IG"/>
    <property type="match status" value="2"/>
</dbReference>
<feature type="domain" description="Ig-like" evidence="6">
    <location>
        <begin position="1"/>
        <end position="120"/>
    </location>
</feature>
<dbReference type="SUPFAM" id="SSF48726">
    <property type="entry name" value="Immunoglobulin"/>
    <property type="match status" value="2"/>
</dbReference>
<proteinExistence type="predicted"/>
<keyword evidence="8" id="KW-1185">Reference proteome</keyword>
<dbReference type="InterPro" id="IPR003599">
    <property type="entry name" value="Ig_sub"/>
</dbReference>
<dbReference type="GO" id="GO:0016323">
    <property type="term" value="C:basolateral plasma membrane"/>
    <property type="evidence" value="ECO:0007669"/>
    <property type="project" value="UniProtKB-SubCell"/>
</dbReference>
<organism evidence="7 8">
    <name type="scientific">Kryptolebias marmoratus</name>
    <name type="common">Mangrove killifish</name>
    <name type="synonym">Rivulus marmoratus</name>
    <dbReference type="NCBI Taxonomy" id="37003"/>
    <lineage>
        <taxon>Eukaryota</taxon>
        <taxon>Metazoa</taxon>
        <taxon>Chordata</taxon>
        <taxon>Craniata</taxon>
        <taxon>Vertebrata</taxon>
        <taxon>Euteleostomi</taxon>
        <taxon>Actinopterygii</taxon>
        <taxon>Neopterygii</taxon>
        <taxon>Teleostei</taxon>
        <taxon>Neoteleostei</taxon>
        <taxon>Acanthomorphata</taxon>
        <taxon>Ovalentaria</taxon>
        <taxon>Atherinomorphae</taxon>
        <taxon>Cyprinodontiformes</taxon>
        <taxon>Rivulidae</taxon>
        <taxon>Kryptolebias</taxon>
    </lineage>
</organism>
<dbReference type="GeneTree" id="ENSGT00940000165076"/>
<name>A0A3Q3BBI9_KRYMA</name>
<evidence type="ECO:0000256" key="3">
    <source>
        <dbReference type="ARBA" id="ARBA00022427"/>
    </source>
</evidence>
<dbReference type="PANTHER" id="PTHR44468:SF1">
    <property type="entry name" value="V-SET AND IMMUNOGLOBULIN DOMAIN CONTAINING 8A ISOFORM 1"/>
    <property type="match status" value="1"/>
</dbReference>
<evidence type="ECO:0000256" key="4">
    <source>
        <dbReference type="ARBA" id="ARBA00022949"/>
    </source>
</evidence>
<keyword evidence="3" id="KW-0796">Tight junction</keyword>
<reference evidence="7" key="1">
    <citation type="submission" date="2025-08" db="UniProtKB">
        <authorList>
            <consortium name="Ensembl"/>
        </authorList>
    </citation>
    <scope>IDENTIFICATION</scope>
</reference>
<feature type="domain" description="Ig-like" evidence="6">
    <location>
        <begin position="125"/>
        <end position="216"/>
    </location>
</feature>
<dbReference type="Proteomes" id="UP000264800">
    <property type="component" value="Unplaced"/>
</dbReference>
<dbReference type="GO" id="GO:0005912">
    <property type="term" value="C:adherens junction"/>
    <property type="evidence" value="ECO:0007669"/>
    <property type="project" value="UniProtKB-SubCell"/>
</dbReference>
<evidence type="ECO:0000313" key="8">
    <source>
        <dbReference type="Proteomes" id="UP000264800"/>
    </source>
</evidence>
<dbReference type="Ensembl" id="ENSKMAT00000022294.1">
    <property type="protein sequence ID" value="ENSKMAP00000022009.1"/>
    <property type="gene ID" value="ENSKMAG00000016353.1"/>
</dbReference>
<dbReference type="GO" id="GO:0005923">
    <property type="term" value="C:bicellular tight junction"/>
    <property type="evidence" value="ECO:0007669"/>
    <property type="project" value="UniProtKB-SubCell"/>
</dbReference>
<accession>A0A3Q3BBI9</accession>
<dbReference type="AlphaFoldDB" id="A0A3Q3BBI9"/>
<dbReference type="InterPro" id="IPR036179">
    <property type="entry name" value="Ig-like_dom_sf"/>
</dbReference>
<evidence type="ECO:0000313" key="7">
    <source>
        <dbReference type="Ensembl" id="ENSKMAP00000022009.1"/>
    </source>
</evidence>
<evidence type="ECO:0000256" key="1">
    <source>
        <dbReference type="ARBA" id="ARBA00004435"/>
    </source>
</evidence>
<dbReference type="InterPro" id="IPR052307">
    <property type="entry name" value="EJ_Adhesion_Regulator"/>
</dbReference>
<dbReference type="InterPro" id="IPR003598">
    <property type="entry name" value="Ig_sub2"/>
</dbReference>
<dbReference type="CDD" id="cd00096">
    <property type="entry name" value="Ig"/>
    <property type="match status" value="1"/>
</dbReference>
<dbReference type="InterPro" id="IPR007110">
    <property type="entry name" value="Ig-like_dom"/>
</dbReference>
<reference evidence="7" key="2">
    <citation type="submission" date="2025-09" db="UniProtKB">
        <authorList>
            <consortium name="Ensembl"/>
        </authorList>
    </citation>
    <scope>IDENTIFICATION</scope>
</reference>
<keyword evidence="4" id="KW-0965">Cell junction</keyword>
<dbReference type="Pfam" id="PF13927">
    <property type="entry name" value="Ig_3"/>
    <property type="match status" value="1"/>
</dbReference>
<dbReference type="InterPro" id="IPR013783">
    <property type="entry name" value="Ig-like_fold"/>
</dbReference>
<evidence type="ECO:0000256" key="5">
    <source>
        <dbReference type="ARBA" id="ARBA00023768"/>
    </source>
</evidence>
<protein>
    <submittedName>
        <fullName evidence="7">Coxsackievirus and adenovirus receptor homolog</fullName>
    </submittedName>
</protein>
<dbReference type="InterPro" id="IPR013106">
    <property type="entry name" value="Ig_V-set"/>
</dbReference>
<evidence type="ECO:0000256" key="2">
    <source>
        <dbReference type="ARBA" id="ARBA00004536"/>
    </source>
</evidence>